<dbReference type="Pfam" id="PF00664">
    <property type="entry name" value="ABC_membrane"/>
    <property type="match status" value="1"/>
</dbReference>
<dbReference type="InterPro" id="IPR011527">
    <property type="entry name" value="ABC1_TM_dom"/>
</dbReference>
<evidence type="ECO:0000256" key="5">
    <source>
        <dbReference type="ARBA" id="ARBA00022989"/>
    </source>
</evidence>
<dbReference type="AlphaFoldDB" id="A0A9Q1KKG9"/>
<keyword evidence="6" id="KW-0472">Membrane</keyword>
<organism evidence="9 10">
    <name type="scientific">Carnegiea gigantea</name>
    <dbReference type="NCBI Taxonomy" id="171969"/>
    <lineage>
        <taxon>Eukaryota</taxon>
        <taxon>Viridiplantae</taxon>
        <taxon>Streptophyta</taxon>
        <taxon>Embryophyta</taxon>
        <taxon>Tracheophyta</taxon>
        <taxon>Spermatophyta</taxon>
        <taxon>Magnoliopsida</taxon>
        <taxon>eudicotyledons</taxon>
        <taxon>Gunneridae</taxon>
        <taxon>Pentapetalae</taxon>
        <taxon>Caryophyllales</taxon>
        <taxon>Cactineae</taxon>
        <taxon>Cactaceae</taxon>
        <taxon>Cactoideae</taxon>
        <taxon>Echinocereeae</taxon>
        <taxon>Carnegiea</taxon>
    </lineage>
</organism>
<keyword evidence="7" id="KW-0325">Glycoprotein</keyword>
<keyword evidence="4" id="KW-0677">Repeat</keyword>
<keyword evidence="3" id="KW-0812">Transmembrane</keyword>
<evidence type="ECO:0000256" key="7">
    <source>
        <dbReference type="ARBA" id="ARBA00023180"/>
    </source>
</evidence>
<comment type="similarity">
    <text evidence="1">Belongs to the ABC transporter superfamily. ABCB family. Multidrug resistance exporter (TC 3.A.1.201) subfamily.</text>
</comment>
<evidence type="ECO:0000256" key="3">
    <source>
        <dbReference type="ARBA" id="ARBA00022692"/>
    </source>
</evidence>
<evidence type="ECO:0000313" key="9">
    <source>
        <dbReference type="EMBL" id="KAJ8444468.1"/>
    </source>
</evidence>
<dbReference type="GO" id="GO:0016020">
    <property type="term" value="C:membrane"/>
    <property type="evidence" value="ECO:0007669"/>
    <property type="project" value="InterPro"/>
</dbReference>
<dbReference type="EMBL" id="JAKOGI010000097">
    <property type="protein sequence ID" value="KAJ8444468.1"/>
    <property type="molecule type" value="Genomic_DNA"/>
</dbReference>
<feature type="domain" description="ABC transmembrane type-1" evidence="8">
    <location>
        <begin position="16"/>
        <end position="79"/>
    </location>
</feature>
<evidence type="ECO:0000256" key="1">
    <source>
        <dbReference type="ARBA" id="ARBA00007577"/>
    </source>
</evidence>
<dbReference type="Proteomes" id="UP001153076">
    <property type="component" value="Unassembled WGS sequence"/>
</dbReference>
<dbReference type="PANTHER" id="PTHR45136">
    <property type="entry name" value="ABC TRANSPORTER DOMAIN-CONTAINING PROTEIN"/>
    <property type="match status" value="1"/>
</dbReference>
<dbReference type="PANTHER" id="PTHR45136:SF2">
    <property type="entry name" value="ABC TRANSPORTER DOMAIN-CONTAINING PROTEIN"/>
    <property type="match status" value="1"/>
</dbReference>
<accession>A0A9Q1KKG9</accession>
<dbReference type="InterPro" id="IPR036640">
    <property type="entry name" value="ABC1_TM_sf"/>
</dbReference>
<evidence type="ECO:0000256" key="4">
    <source>
        <dbReference type="ARBA" id="ARBA00022737"/>
    </source>
</evidence>
<dbReference type="SUPFAM" id="SSF90123">
    <property type="entry name" value="ABC transporter transmembrane region"/>
    <property type="match status" value="1"/>
</dbReference>
<evidence type="ECO:0000256" key="6">
    <source>
        <dbReference type="ARBA" id="ARBA00023136"/>
    </source>
</evidence>
<evidence type="ECO:0000256" key="2">
    <source>
        <dbReference type="ARBA" id="ARBA00022448"/>
    </source>
</evidence>
<name>A0A9Q1KKG9_9CARY</name>
<comment type="caution">
    <text evidence="9">The sequence shown here is derived from an EMBL/GenBank/DDBJ whole genome shotgun (WGS) entry which is preliminary data.</text>
</comment>
<dbReference type="GO" id="GO:0140359">
    <property type="term" value="F:ABC-type transporter activity"/>
    <property type="evidence" value="ECO:0007669"/>
    <property type="project" value="InterPro"/>
</dbReference>
<keyword evidence="5" id="KW-1133">Transmembrane helix</keyword>
<keyword evidence="2" id="KW-0813">Transport</keyword>
<sequence>MIFVFHLTNHEEMQYDFRTYALIFTSLRLFSIILNTSQHHNSAYMGEHFTERIRLKWLKRILTFQATWFDKDENPSGTFCCARTIDGYSPTLNHHLLPHKKSAPLEHHCKLYQGSKPRLPNGYQGSKVINLFDGACNKPQKQGRKIELRKLDFAHSTCPDKPILKEFSLEVKPGTSIGLVGKSGCRNSIVTALMHKFYDVQRGPTLPN</sequence>
<keyword evidence="10" id="KW-1185">Reference proteome</keyword>
<evidence type="ECO:0000313" key="10">
    <source>
        <dbReference type="Proteomes" id="UP001153076"/>
    </source>
</evidence>
<dbReference type="SUPFAM" id="SSF52540">
    <property type="entry name" value="P-loop containing nucleoside triphosphate hydrolases"/>
    <property type="match status" value="1"/>
</dbReference>
<dbReference type="GO" id="GO:0005524">
    <property type="term" value="F:ATP binding"/>
    <property type="evidence" value="ECO:0007669"/>
    <property type="project" value="InterPro"/>
</dbReference>
<dbReference type="Gene3D" id="3.40.50.300">
    <property type="entry name" value="P-loop containing nucleotide triphosphate hydrolases"/>
    <property type="match status" value="1"/>
</dbReference>
<evidence type="ECO:0000259" key="8">
    <source>
        <dbReference type="Pfam" id="PF00664"/>
    </source>
</evidence>
<dbReference type="OrthoDB" id="1933929at2759"/>
<proteinExistence type="inferred from homology"/>
<gene>
    <name evidence="9" type="ORF">Cgig2_024032</name>
</gene>
<dbReference type="InterPro" id="IPR027417">
    <property type="entry name" value="P-loop_NTPase"/>
</dbReference>
<protein>
    <recommendedName>
        <fullName evidence="8">ABC transmembrane type-1 domain-containing protein</fullName>
    </recommendedName>
</protein>
<dbReference type="Gene3D" id="1.20.1560.10">
    <property type="entry name" value="ABC transporter type 1, transmembrane domain"/>
    <property type="match status" value="1"/>
</dbReference>
<reference evidence="9" key="1">
    <citation type="submission" date="2022-04" db="EMBL/GenBank/DDBJ databases">
        <title>Carnegiea gigantea Genome sequencing and assembly v2.</title>
        <authorList>
            <person name="Copetti D."/>
            <person name="Sanderson M.J."/>
            <person name="Burquez A."/>
            <person name="Wojciechowski M.F."/>
        </authorList>
    </citation>
    <scope>NUCLEOTIDE SEQUENCE</scope>
    <source>
        <strain evidence="9">SGP5-SGP5p</strain>
        <tissue evidence="9">Aerial part</tissue>
    </source>
</reference>